<feature type="region of interest" description="Disordered" evidence="1">
    <location>
        <begin position="26"/>
        <end position="76"/>
    </location>
</feature>
<dbReference type="EMBL" id="BONE01000043">
    <property type="protein sequence ID" value="GIF75436.1"/>
    <property type="molecule type" value="Genomic_DNA"/>
</dbReference>
<gene>
    <name evidence="2" type="ORF">Asi02nite_49540</name>
</gene>
<dbReference type="Proteomes" id="UP000604117">
    <property type="component" value="Unassembled WGS sequence"/>
</dbReference>
<reference evidence="2 3" key="1">
    <citation type="submission" date="2021-01" db="EMBL/GenBank/DDBJ databases">
        <title>Whole genome shotgun sequence of Asanoa siamensis NBRC 107932.</title>
        <authorList>
            <person name="Komaki H."/>
            <person name="Tamura T."/>
        </authorList>
    </citation>
    <scope>NUCLEOTIDE SEQUENCE [LARGE SCALE GENOMIC DNA]</scope>
    <source>
        <strain evidence="2 3">NBRC 107932</strain>
    </source>
</reference>
<keyword evidence="3" id="KW-1185">Reference proteome</keyword>
<comment type="caution">
    <text evidence="2">The sequence shown here is derived from an EMBL/GenBank/DDBJ whole genome shotgun (WGS) entry which is preliminary data.</text>
</comment>
<protein>
    <submittedName>
        <fullName evidence="2">Uncharacterized protein</fullName>
    </submittedName>
</protein>
<evidence type="ECO:0000256" key="1">
    <source>
        <dbReference type="SAM" id="MobiDB-lite"/>
    </source>
</evidence>
<accession>A0ABQ4CVW9</accession>
<feature type="compositionally biased region" description="Basic and acidic residues" evidence="1">
    <location>
        <begin position="26"/>
        <end position="61"/>
    </location>
</feature>
<sequence>MVDDERIRCLFRNQSELLRERYADPARVEGAKRRRAREGGHLRRRPYDQGAEIRRTDDLVHPHHASRRTASGVFIG</sequence>
<proteinExistence type="predicted"/>
<organism evidence="2 3">
    <name type="scientific">Asanoa siamensis</name>
    <dbReference type="NCBI Taxonomy" id="926357"/>
    <lineage>
        <taxon>Bacteria</taxon>
        <taxon>Bacillati</taxon>
        <taxon>Actinomycetota</taxon>
        <taxon>Actinomycetes</taxon>
        <taxon>Micromonosporales</taxon>
        <taxon>Micromonosporaceae</taxon>
        <taxon>Asanoa</taxon>
    </lineage>
</organism>
<evidence type="ECO:0000313" key="3">
    <source>
        <dbReference type="Proteomes" id="UP000604117"/>
    </source>
</evidence>
<name>A0ABQ4CVW9_9ACTN</name>
<evidence type="ECO:0000313" key="2">
    <source>
        <dbReference type="EMBL" id="GIF75436.1"/>
    </source>
</evidence>